<gene>
    <name evidence="1" type="ORF">TNCT_115131</name>
</gene>
<name>A0A8X6LZS9_TRICU</name>
<dbReference type="AlphaFoldDB" id="A0A8X6LZS9"/>
<evidence type="ECO:0000313" key="2">
    <source>
        <dbReference type="Proteomes" id="UP000887116"/>
    </source>
</evidence>
<protein>
    <submittedName>
        <fullName evidence="1">Uncharacterized protein</fullName>
    </submittedName>
</protein>
<keyword evidence="2" id="KW-1185">Reference proteome</keyword>
<comment type="caution">
    <text evidence="1">The sequence shown here is derived from an EMBL/GenBank/DDBJ whole genome shotgun (WGS) entry which is preliminary data.</text>
</comment>
<dbReference type="Proteomes" id="UP000887116">
    <property type="component" value="Unassembled WGS sequence"/>
</dbReference>
<proteinExistence type="predicted"/>
<dbReference type="EMBL" id="BMAO01019045">
    <property type="protein sequence ID" value="GFR28000.1"/>
    <property type="molecule type" value="Genomic_DNA"/>
</dbReference>
<accession>A0A8X6LZS9</accession>
<organism evidence="1 2">
    <name type="scientific">Trichonephila clavata</name>
    <name type="common">Joro spider</name>
    <name type="synonym">Nephila clavata</name>
    <dbReference type="NCBI Taxonomy" id="2740835"/>
    <lineage>
        <taxon>Eukaryota</taxon>
        <taxon>Metazoa</taxon>
        <taxon>Ecdysozoa</taxon>
        <taxon>Arthropoda</taxon>
        <taxon>Chelicerata</taxon>
        <taxon>Arachnida</taxon>
        <taxon>Araneae</taxon>
        <taxon>Araneomorphae</taxon>
        <taxon>Entelegynae</taxon>
        <taxon>Araneoidea</taxon>
        <taxon>Nephilidae</taxon>
        <taxon>Trichonephila</taxon>
    </lineage>
</organism>
<reference evidence="1" key="1">
    <citation type="submission" date="2020-07" db="EMBL/GenBank/DDBJ databases">
        <title>Multicomponent nature underlies the extraordinary mechanical properties of spider dragline silk.</title>
        <authorList>
            <person name="Kono N."/>
            <person name="Nakamura H."/>
            <person name="Mori M."/>
            <person name="Yoshida Y."/>
            <person name="Ohtoshi R."/>
            <person name="Malay A.D."/>
            <person name="Moran D.A.P."/>
            <person name="Tomita M."/>
            <person name="Numata K."/>
            <person name="Arakawa K."/>
        </authorList>
    </citation>
    <scope>NUCLEOTIDE SEQUENCE</scope>
</reference>
<evidence type="ECO:0000313" key="1">
    <source>
        <dbReference type="EMBL" id="GFR28000.1"/>
    </source>
</evidence>
<sequence length="146" mass="16684">MAILTGQCTYPQVYSSYPNGSRKALLNFVPCLGRLIPQTRTLKSISGRIYSAFFLWRSLPPRSIMGLCTALQRSCCELSTENSSQMRFFCLRNLDILLTKVLSTKNAGFNQYKLPSSHVKDVYCIISTNKALSIYHRLPRQFRFDV</sequence>